<gene>
    <name evidence="6" type="ORF">GCM10010201_18450</name>
</gene>
<evidence type="ECO:0000259" key="5">
    <source>
        <dbReference type="PROSITE" id="PS50106"/>
    </source>
</evidence>
<keyword evidence="4" id="KW-0472">Membrane</keyword>
<evidence type="ECO:0000256" key="1">
    <source>
        <dbReference type="ARBA" id="ARBA00022670"/>
    </source>
</evidence>
<dbReference type="SUPFAM" id="SSF50494">
    <property type="entry name" value="Trypsin-like serine proteases"/>
    <property type="match status" value="1"/>
</dbReference>
<dbReference type="InterPro" id="IPR009003">
    <property type="entry name" value="Peptidase_S1_PA"/>
</dbReference>
<evidence type="ECO:0000313" key="6">
    <source>
        <dbReference type="EMBL" id="GAA2521027.1"/>
    </source>
</evidence>
<evidence type="ECO:0000256" key="2">
    <source>
        <dbReference type="ARBA" id="ARBA00022801"/>
    </source>
</evidence>
<dbReference type="PROSITE" id="PS50106">
    <property type="entry name" value="PDZ"/>
    <property type="match status" value="1"/>
</dbReference>
<keyword evidence="4" id="KW-1133">Transmembrane helix</keyword>
<dbReference type="PANTHER" id="PTHR43343:SF3">
    <property type="entry name" value="PROTEASE DO-LIKE 8, CHLOROPLASTIC"/>
    <property type="match status" value="1"/>
</dbReference>
<dbReference type="SMART" id="SM00228">
    <property type="entry name" value="PDZ"/>
    <property type="match status" value="1"/>
</dbReference>
<keyword evidence="4" id="KW-0812">Transmembrane</keyword>
<dbReference type="Gene3D" id="2.30.42.10">
    <property type="match status" value="1"/>
</dbReference>
<protein>
    <recommendedName>
        <fullName evidence="5">PDZ domain-containing protein</fullName>
    </recommendedName>
</protein>
<dbReference type="InterPro" id="IPR051201">
    <property type="entry name" value="Chloro_Bact_Ser_Proteases"/>
</dbReference>
<feature type="transmembrane region" description="Helical" evidence="4">
    <location>
        <begin position="68"/>
        <end position="91"/>
    </location>
</feature>
<dbReference type="InterPro" id="IPR036034">
    <property type="entry name" value="PDZ_sf"/>
</dbReference>
<dbReference type="EMBL" id="BAAARY010000006">
    <property type="protein sequence ID" value="GAA2521027.1"/>
    <property type="molecule type" value="Genomic_DNA"/>
</dbReference>
<organism evidence="6 7">
    <name type="scientific">Pilimelia columellifera subsp. columellifera</name>
    <dbReference type="NCBI Taxonomy" id="706583"/>
    <lineage>
        <taxon>Bacteria</taxon>
        <taxon>Bacillati</taxon>
        <taxon>Actinomycetota</taxon>
        <taxon>Actinomycetes</taxon>
        <taxon>Micromonosporales</taxon>
        <taxon>Micromonosporaceae</taxon>
        <taxon>Pilimelia</taxon>
    </lineage>
</organism>
<dbReference type="Gene3D" id="2.40.10.120">
    <property type="match status" value="1"/>
</dbReference>
<dbReference type="InterPro" id="IPR001940">
    <property type="entry name" value="Peptidase_S1C"/>
</dbReference>
<dbReference type="Proteomes" id="UP001499978">
    <property type="component" value="Unassembled WGS sequence"/>
</dbReference>
<sequence>MTQVGDGSRPAVERSGVPELWWSDAPNDPWRDPWSPAAVLAPALASAPALEPAPDPDRPRRPLAAGAMVALVAAVAALAGGVGGVIGFAAAREGAGPQLGEVTPVAAERPPGSSAALVRAVLPSVVTIQVDEAGATSVGSGFVVSGDGHVITNEHVLTDAGREVAVMFADGRRSSAAIVGRDPESDLAVLKVRQPVGLRPVRFGDSDRLAVGDPVFAFGSPLALRNTVTSGIVSALDRPLQTGGSGEQVRYYAAIQTDAAVNQGNSGGPLVDGAGRVVGVNSVIQSLGGRREEAGNIGLAFAIPVNQAQRVTKEIIATGRAHRTVFGASVGADESGGVRLSAVPSGGPAAVAGLRAGDVVSALDGQVLAEAVDLIALVRRRAPGSVVSVAYQRGGDRRMASVTLTADAK</sequence>
<dbReference type="InterPro" id="IPR001478">
    <property type="entry name" value="PDZ"/>
</dbReference>
<feature type="domain" description="PDZ" evidence="5">
    <location>
        <begin position="315"/>
        <end position="375"/>
    </location>
</feature>
<dbReference type="Pfam" id="PF13365">
    <property type="entry name" value="Trypsin_2"/>
    <property type="match status" value="1"/>
</dbReference>
<dbReference type="Pfam" id="PF13180">
    <property type="entry name" value="PDZ_2"/>
    <property type="match status" value="1"/>
</dbReference>
<evidence type="ECO:0000256" key="4">
    <source>
        <dbReference type="SAM" id="Phobius"/>
    </source>
</evidence>
<evidence type="ECO:0000313" key="7">
    <source>
        <dbReference type="Proteomes" id="UP001499978"/>
    </source>
</evidence>
<keyword evidence="2" id="KW-0378">Hydrolase</keyword>
<dbReference type="PRINTS" id="PR00834">
    <property type="entry name" value="PROTEASES2C"/>
</dbReference>
<accession>A0ABN3NFZ1</accession>
<reference evidence="6 7" key="1">
    <citation type="journal article" date="2019" name="Int. J. Syst. Evol. Microbiol.">
        <title>The Global Catalogue of Microorganisms (GCM) 10K type strain sequencing project: providing services to taxonomists for standard genome sequencing and annotation.</title>
        <authorList>
            <consortium name="The Broad Institute Genomics Platform"/>
            <consortium name="The Broad Institute Genome Sequencing Center for Infectious Disease"/>
            <person name="Wu L."/>
            <person name="Ma J."/>
        </authorList>
    </citation>
    <scope>NUCLEOTIDE SEQUENCE [LARGE SCALE GENOMIC DNA]</scope>
    <source>
        <strain evidence="6 7">JCM 3367</strain>
    </source>
</reference>
<keyword evidence="7" id="KW-1185">Reference proteome</keyword>
<feature type="region of interest" description="Disordered" evidence="3">
    <location>
        <begin position="1"/>
        <end position="35"/>
    </location>
</feature>
<dbReference type="PANTHER" id="PTHR43343">
    <property type="entry name" value="PEPTIDASE S12"/>
    <property type="match status" value="1"/>
</dbReference>
<name>A0ABN3NFZ1_9ACTN</name>
<keyword evidence="1" id="KW-0645">Protease</keyword>
<comment type="caution">
    <text evidence="6">The sequence shown here is derived from an EMBL/GenBank/DDBJ whole genome shotgun (WGS) entry which is preliminary data.</text>
</comment>
<proteinExistence type="predicted"/>
<dbReference type="SUPFAM" id="SSF50156">
    <property type="entry name" value="PDZ domain-like"/>
    <property type="match status" value="1"/>
</dbReference>
<evidence type="ECO:0000256" key="3">
    <source>
        <dbReference type="SAM" id="MobiDB-lite"/>
    </source>
</evidence>